<gene>
    <name evidence="14" type="ORF">ZT3D7_G957</name>
</gene>
<dbReference type="Gene3D" id="3.90.190.20">
    <property type="entry name" value="Mur ligase, C-terminal domain"/>
    <property type="match status" value="1"/>
</dbReference>
<keyword evidence="4" id="KW-0554">One-carbon metabolism</keyword>
<evidence type="ECO:0000256" key="6">
    <source>
        <dbReference type="ARBA" id="ARBA00022723"/>
    </source>
</evidence>
<sequence>MAGGQRPGAGNYEDAVRLVNARRRQARPQEFSSDSIAPKPSQTSSGTPGLRGTPSIVGMLEWLQALGHSMEDINKLNIIHVAGTKGKGSTCAFAESILRAHGRRTGFPRKTGLYTSPHLMLPEERIRINYEPLSPWLFATYFFEVNDRLPELEAKYDPSKNVVDRGPRFLQMFALFAFHVFIREKVDVAIIETHSGGQYDATNVIQNPIVTAISTLGMDHIDMLGPTIENIAWHKAGIFKAGAVALSAVQDQGPSKVLKERAIEKGDDVRFVQLDTRLPLDSLTLQPRVQRKNASLAVAAASAFLARIAPDPIKDLTDEDIAAGIEQFSWPGRFQTLAEGNMTWFLDSAHNNMSVEIAAEWFAQAGRSLQIASQKSYQRILIFSHINELRDAAELLTSLGTALHSHDADVAHVIFSTYDESEGTKSAHTSETLGPLDRAWASIAAPGKVWHEPTIQGAIALARRLSIGETQTLITGSQHLVGPALKVLGWAPKPKRSEER</sequence>
<dbReference type="GO" id="GO:0005829">
    <property type="term" value="C:cytosol"/>
    <property type="evidence" value="ECO:0007669"/>
    <property type="project" value="TreeGrafter"/>
</dbReference>
<accession>A0A1X7REI1</accession>
<dbReference type="PANTHER" id="PTHR11136">
    <property type="entry name" value="FOLYLPOLYGLUTAMATE SYNTHASE-RELATED"/>
    <property type="match status" value="1"/>
</dbReference>
<dbReference type="SUPFAM" id="SSF53623">
    <property type="entry name" value="MurD-like peptide ligases, catalytic domain"/>
    <property type="match status" value="1"/>
</dbReference>
<dbReference type="GO" id="GO:0005524">
    <property type="term" value="F:ATP binding"/>
    <property type="evidence" value="ECO:0007669"/>
    <property type="project" value="UniProtKB-KW"/>
</dbReference>
<dbReference type="EMBL" id="LT853692">
    <property type="protein sequence ID" value="SMQ45812.1"/>
    <property type="molecule type" value="Genomic_DNA"/>
</dbReference>
<protein>
    <recommendedName>
        <fullName evidence="3">tetrahydrofolate synthase</fullName>
        <ecNumber evidence="3">6.3.2.17</ecNumber>
    </recommendedName>
    <alternativeName>
        <fullName evidence="11">Folylpoly-gamma-glutamate synthetase</fullName>
    </alternativeName>
    <alternativeName>
        <fullName evidence="10">Tetrahydrofolylpolyglutamate synthase</fullName>
    </alternativeName>
</protein>
<evidence type="ECO:0000256" key="5">
    <source>
        <dbReference type="ARBA" id="ARBA00022598"/>
    </source>
</evidence>
<dbReference type="InterPro" id="IPR001645">
    <property type="entry name" value="Folylpolyglutamate_synth"/>
</dbReference>
<dbReference type="STRING" id="1276538.A0A1X7REI1"/>
<keyword evidence="9" id="KW-0460">Magnesium</keyword>
<feature type="region of interest" description="Disordered" evidence="13">
    <location>
        <begin position="1"/>
        <end position="51"/>
    </location>
</feature>
<dbReference type="GO" id="GO:0046872">
    <property type="term" value="F:metal ion binding"/>
    <property type="evidence" value="ECO:0007669"/>
    <property type="project" value="UniProtKB-KW"/>
</dbReference>
<evidence type="ECO:0000256" key="3">
    <source>
        <dbReference type="ARBA" id="ARBA00013025"/>
    </source>
</evidence>
<dbReference type="PANTHER" id="PTHR11136:SF5">
    <property type="entry name" value="FOLYLPOLYGLUTAMATE SYNTHASE, MITOCHONDRIAL"/>
    <property type="match status" value="1"/>
</dbReference>
<keyword evidence="5" id="KW-0436">Ligase</keyword>
<comment type="pathway">
    <text evidence="1">Cofactor biosynthesis; tetrahydrofolylpolyglutamate biosynthesis.</text>
</comment>
<evidence type="ECO:0000256" key="2">
    <source>
        <dbReference type="ARBA" id="ARBA00008276"/>
    </source>
</evidence>
<reference evidence="14 15" key="1">
    <citation type="submission" date="2016-06" db="EMBL/GenBank/DDBJ databases">
        <authorList>
            <person name="Kjaerup R.B."/>
            <person name="Dalgaard T.S."/>
            <person name="Juul-Madsen H.R."/>
        </authorList>
    </citation>
    <scope>NUCLEOTIDE SEQUENCE [LARGE SCALE GENOMIC DNA]</scope>
</reference>
<evidence type="ECO:0000256" key="13">
    <source>
        <dbReference type="SAM" id="MobiDB-lite"/>
    </source>
</evidence>
<dbReference type="SUPFAM" id="SSF53244">
    <property type="entry name" value="MurD-like peptide ligases, peptide-binding domain"/>
    <property type="match status" value="1"/>
</dbReference>
<comment type="catalytic activity">
    <reaction evidence="12">
        <text>(6S)-5,6,7,8-tetrahydrofolyl-(gamma-L-Glu)(n) + L-glutamate + ATP = (6S)-5,6,7,8-tetrahydrofolyl-(gamma-L-Glu)(n+1) + ADP + phosphate + H(+)</text>
        <dbReference type="Rhea" id="RHEA:10580"/>
        <dbReference type="Rhea" id="RHEA-COMP:14738"/>
        <dbReference type="Rhea" id="RHEA-COMP:14740"/>
        <dbReference type="ChEBI" id="CHEBI:15378"/>
        <dbReference type="ChEBI" id="CHEBI:29985"/>
        <dbReference type="ChEBI" id="CHEBI:30616"/>
        <dbReference type="ChEBI" id="CHEBI:43474"/>
        <dbReference type="ChEBI" id="CHEBI:141005"/>
        <dbReference type="ChEBI" id="CHEBI:456216"/>
        <dbReference type="EC" id="6.3.2.17"/>
    </reaction>
</comment>
<organism evidence="14 15">
    <name type="scientific">Zymoseptoria tritici (strain ST99CH_3D7)</name>
    <dbReference type="NCBI Taxonomy" id="1276538"/>
    <lineage>
        <taxon>Eukaryota</taxon>
        <taxon>Fungi</taxon>
        <taxon>Dikarya</taxon>
        <taxon>Ascomycota</taxon>
        <taxon>Pezizomycotina</taxon>
        <taxon>Dothideomycetes</taxon>
        <taxon>Dothideomycetidae</taxon>
        <taxon>Mycosphaerellales</taxon>
        <taxon>Mycosphaerellaceae</taxon>
        <taxon>Zymoseptoria</taxon>
    </lineage>
</organism>
<dbReference type="GO" id="GO:0006730">
    <property type="term" value="P:one-carbon metabolic process"/>
    <property type="evidence" value="ECO:0007669"/>
    <property type="project" value="UniProtKB-KW"/>
</dbReference>
<keyword evidence="8" id="KW-0067">ATP-binding</keyword>
<evidence type="ECO:0000256" key="4">
    <source>
        <dbReference type="ARBA" id="ARBA00022563"/>
    </source>
</evidence>
<evidence type="ECO:0000313" key="14">
    <source>
        <dbReference type="EMBL" id="SMQ45812.1"/>
    </source>
</evidence>
<dbReference type="GO" id="GO:0005739">
    <property type="term" value="C:mitochondrion"/>
    <property type="evidence" value="ECO:0007669"/>
    <property type="project" value="TreeGrafter"/>
</dbReference>
<dbReference type="InterPro" id="IPR036615">
    <property type="entry name" value="Mur_ligase_C_dom_sf"/>
</dbReference>
<dbReference type="AlphaFoldDB" id="A0A1X7REI1"/>
<name>A0A1X7REI1_ZYMT9</name>
<dbReference type="GO" id="GO:0004326">
    <property type="term" value="F:tetrahydrofolylpolyglutamate synthase activity"/>
    <property type="evidence" value="ECO:0007669"/>
    <property type="project" value="UniProtKB-EC"/>
</dbReference>
<dbReference type="UniPathway" id="UPA00850"/>
<keyword evidence="15" id="KW-1185">Reference proteome</keyword>
<evidence type="ECO:0000313" key="15">
    <source>
        <dbReference type="Proteomes" id="UP000215127"/>
    </source>
</evidence>
<dbReference type="NCBIfam" id="TIGR01499">
    <property type="entry name" value="folC"/>
    <property type="match status" value="1"/>
</dbReference>
<dbReference type="InterPro" id="IPR036565">
    <property type="entry name" value="Mur-like_cat_sf"/>
</dbReference>
<evidence type="ECO:0000256" key="10">
    <source>
        <dbReference type="ARBA" id="ARBA00030592"/>
    </source>
</evidence>
<dbReference type="Gene3D" id="3.40.1190.10">
    <property type="entry name" value="Mur-like, catalytic domain"/>
    <property type="match status" value="1"/>
</dbReference>
<feature type="compositionally biased region" description="Polar residues" evidence="13">
    <location>
        <begin position="30"/>
        <end position="47"/>
    </location>
</feature>
<evidence type="ECO:0000256" key="11">
    <source>
        <dbReference type="ARBA" id="ARBA00030876"/>
    </source>
</evidence>
<evidence type="ECO:0000256" key="1">
    <source>
        <dbReference type="ARBA" id="ARBA00005150"/>
    </source>
</evidence>
<dbReference type="Proteomes" id="UP000215127">
    <property type="component" value="Chromosome 1"/>
</dbReference>
<evidence type="ECO:0000256" key="7">
    <source>
        <dbReference type="ARBA" id="ARBA00022741"/>
    </source>
</evidence>
<evidence type="ECO:0000256" key="8">
    <source>
        <dbReference type="ARBA" id="ARBA00022840"/>
    </source>
</evidence>
<comment type="similarity">
    <text evidence="2">Belongs to the folylpolyglutamate synthase family.</text>
</comment>
<evidence type="ECO:0000256" key="9">
    <source>
        <dbReference type="ARBA" id="ARBA00022842"/>
    </source>
</evidence>
<keyword evidence="7" id="KW-0547">Nucleotide-binding</keyword>
<keyword evidence="6" id="KW-0479">Metal-binding</keyword>
<dbReference type="EC" id="6.3.2.17" evidence="3"/>
<evidence type="ECO:0000256" key="12">
    <source>
        <dbReference type="ARBA" id="ARBA00047493"/>
    </source>
</evidence>
<proteinExistence type="inferred from homology"/>